<dbReference type="Gene3D" id="3.30.1950.10">
    <property type="entry name" value="wza like domain"/>
    <property type="match status" value="1"/>
</dbReference>
<accession>A0A5D6VU21</accession>
<keyword evidence="12" id="KW-0564">Palmitate</keyword>
<dbReference type="AlphaFoldDB" id="A0A5D6VU21"/>
<dbReference type="Pfam" id="PF22461">
    <property type="entry name" value="SLBB_2"/>
    <property type="match status" value="1"/>
</dbReference>
<evidence type="ECO:0000256" key="10">
    <source>
        <dbReference type="ARBA" id="ARBA00023114"/>
    </source>
</evidence>
<dbReference type="PANTHER" id="PTHR33619:SF3">
    <property type="entry name" value="POLYSACCHARIDE EXPORT PROTEIN GFCE-RELATED"/>
    <property type="match status" value="1"/>
</dbReference>
<dbReference type="InterPro" id="IPR054765">
    <property type="entry name" value="SLBB_dom"/>
</dbReference>
<dbReference type="InterPro" id="IPR003715">
    <property type="entry name" value="Poly_export_N"/>
</dbReference>
<evidence type="ECO:0000256" key="12">
    <source>
        <dbReference type="ARBA" id="ARBA00023139"/>
    </source>
</evidence>
<dbReference type="GO" id="GO:0015288">
    <property type="term" value="F:porin activity"/>
    <property type="evidence" value="ECO:0007669"/>
    <property type="project" value="UniProtKB-KW"/>
</dbReference>
<evidence type="ECO:0000313" key="18">
    <source>
        <dbReference type="Proteomes" id="UP000323646"/>
    </source>
</evidence>
<evidence type="ECO:0000256" key="5">
    <source>
        <dbReference type="ARBA" id="ARBA00022597"/>
    </source>
</evidence>
<keyword evidence="18" id="KW-1185">Reference proteome</keyword>
<comment type="subcellular location">
    <subcellularLocation>
        <location evidence="1">Cell outer membrane</location>
        <topology evidence="1">Multi-pass membrane protein</topology>
    </subcellularLocation>
</comment>
<dbReference type="EMBL" id="VTOY01000029">
    <property type="protein sequence ID" value="TYZ19156.1"/>
    <property type="molecule type" value="Genomic_DNA"/>
</dbReference>
<reference evidence="17 18" key="1">
    <citation type="submission" date="2019-08" db="EMBL/GenBank/DDBJ databases">
        <title>Selenomonas sp. mPRGC5 and Selenomonas sp. mPRGC8 isolated from ruminal fluid of dairy goat (Capra hircus).</title>
        <authorList>
            <person name="Poothong S."/>
            <person name="Nuengjamnong C."/>
            <person name="Tanasupawat S."/>
        </authorList>
    </citation>
    <scope>NUCLEOTIDE SEQUENCE [LARGE SCALE GENOMIC DNA]</scope>
    <source>
        <strain evidence="18">mPRGC5</strain>
    </source>
</reference>
<keyword evidence="4" id="KW-1134">Transmembrane beta strand</keyword>
<dbReference type="GO" id="GO:0046930">
    <property type="term" value="C:pore complex"/>
    <property type="evidence" value="ECO:0007669"/>
    <property type="project" value="UniProtKB-KW"/>
</dbReference>
<dbReference type="GO" id="GO:0015159">
    <property type="term" value="F:polysaccharide transmembrane transporter activity"/>
    <property type="evidence" value="ECO:0007669"/>
    <property type="project" value="InterPro"/>
</dbReference>
<gene>
    <name evidence="17" type="ORF">FZ040_13750</name>
</gene>
<dbReference type="Proteomes" id="UP000323646">
    <property type="component" value="Unassembled WGS sequence"/>
</dbReference>
<evidence type="ECO:0000256" key="9">
    <source>
        <dbReference type="ARBA" id="ARBA00023065"/>
    </source>
</evidence>
<keyword evidence="8" id="KW-0625">Polysaccharide transport</keyword>
<comment type="similarity">
    <text evidence="2">Belongs to the BexD/CtrA/VexA family.</text>
</comment>
<dbReference type="PANTHER" id="PTHR33619">
    <property type="entry name" value="POLYSACCHARIDE EXPORT PROTEIN GFCE-RELATED"/>
    <property type="match status" value="1"/>
</dbReference>
<organism evidence="17 18">
    <name type="scientific">Selenomonas ruminis</name>
    <dbReference type="NCBI Taxonomy" id="2593411"/>
    <lineage>
        <taxon>Bacteria</taxon>
        <taxon>Bacillati</taxon>
        <taxon>Bacillota</taxon>
        <taxon>Negativicutes</taxon>
        <taxon>Selenomonadales</taxon>
        <taxon>Selenomonadaceae</taxon>
        <taxon>Selenomonas</taxon>
    </lineage>
</organism>
<keyword evidence="10" id="KW-0626">Porin</keyword>
<name>A0A5D6VU21_9FIRM</name>
<evidence type="ECO:0000256" key="14">
    <source>
        <dbReference type="ARBA" id="ARBA00023288"/>
    </source>
</evidence>
<evidence type="ECO:0000259" key="16">
    <source>
        <dbReference type="Pfam" id="PF22461"/>
    </source>
</evidence>
<evidence type="ECO:0000256" key="6">
    <source>
        <dbReference type="ARBA" id="ARBA00022692"/>
    </source>
</evidence>
<evidence type="ECO:0000259" key="15">
    <source>
        <dbReference type="Pfam" id="PF02563"/>
    </source>
</evidence>
<evidence type="ECO:0000256" key="1">
    <source>
        <dbReference type="ARBA" id="ARBA00004571"/>
    </source>
</evidence>
<keyword evidence="7" id="KW-0732">Signal</keyword>
<protein>
    <submittedName>
        <fullName evidence="17">Polysaccharide export protein</fullName>
    </submittedName>
</protein>
<evidence type="ECO:0000256" key="11">
    <source>
        <dbReference type="ARBA" id="ARBA00023136"/>
    </source>
</evidence>
<dbReference type="Gene3D" id="3.10.560.10">
    <property type="entry name" value="Outer membrane lipoprotein wza domain like"/>
    <property type="match status" value="1"/>
</dbReference>
<dbReference type="GO" id="GO:0006811">
    <property type="term" value="P:monoatomic ion transport"/>
    <property type="evidence" value="ECO:0007669"/>
    <property type="project" value="UniProtKB-KW"/>
</dbReference>
<feature type="domain" description="Polysaccharide export protein N-terminal" evidence="15">
    <location>
        <begin position="39"/>
        <end position="125"/>
    </location>
</feature>
<evidence type="ECO:0000256" key="8">
    <source>
        <dbReference type="ARBA" id="ARBA00023047"/>
    </source>
</evidence>
<sequence length="239" mass="26328">MAPAMAAQEQPAQAEEQQKYVESDDVFRTAGLGSGQLTGEYRLAKYDVISLNIVGFPEGLGYSTGSSSSSSSSSNELLIGPDGRAAIPYIGNVKLAGLTLNEARELIQSKLSEYIRIPSMSVSVKEYGKRKVYVMGEVAKPGIQEMDIDSLNAYAAITSAGGFTKRGRSTRVQVLRVIDDTMYYTQLDMKNYVRRHDMTQNVFLQDGDIVYVPKSNGIRWNEDVLPYVTAWALVKNLTD</sequence>
<keyword evidence="14" id="KW-0449">Lipoprotein</keyword>
<keyword evidence="9" id="KW-0406">Ion transport</keyword>
<dbReference type="OrthoDB" id="8291at2"/>
<evidence type="ECO:0000256" key="7">
    <source>
        <dbReference type="ARBA" id="ARBA00022729"/>
    </source>
</evidence>
<keyword evidence="6" id="KW-0812">Transmembrane</keyword>
<feature type="domain" description="SLBB" evidence="16">
    <location>
        <begin position="130"/>
        <end position="212"/>
    </location>
</feature>
<proteinExistence type="inferred from homology"/>
<evidence type="ECO:0000256" key="4">
    <source>
        <dbReference type="ARBA" id="ARBA00022452"/>
    </source>
</evidence>
<dbReference type="InterPro" id="IPR049712">
    <property type="entry name" value="Poly_export"/>
</dbReference>
<keyword evidence="5" id="KW-0762">Sugar transport</keyword>
<keyword evidence="13" id="KW-0998">Cell outer membrane</keyword>
<comment type="caution">
    <text evidence="17">The sequence shown here is derived from an EMBL/GenBank/DDBJ whole genome shotgun (WGS) entry which is preliminary data.</text>
</comment>
<evidence type="ECO:0000256" key="2">
    <source>
        <dbReference type="ARBA" id="ARBA00009450"/>
    </source>
</evidence>
<keyword evidence="3" id="KW-0813">Transport</keyword>
<evidence type="ECO:0000256" key="13">
    <source>
        <dbReference type="ARBA" id="ARBA00023237"/>
    </source>
</evidence>
<dbReference type="Pfam" id="PF02563">
    <property type="entry name" value="Poly_export"/>
    <property type="match status" value="1"/>
</dbReference>
<evidence type="ECO:0000313" key="17">
    <source>
        <dbReference type="EMBL" id="TYZ19156.1"/>
    </source>
</evidence>
<evidence type="ECO:0000256" key="3">
    <source>
        <dbReference type="ARBA" id="ARBA00022448"/>
    </source>
</evidence>
<keyword evidence="11" id="KW-0472">Membrane</keyword>
<dbReference type="GO" id="GO:0009279">
    <property type="term" value="C:cell outer membrane"/>
    <property type="evidence" value="ECO:0007669"/>
    <property type="project" value="UniProtKB-SubCell"/>
</dbReference>